<dbReference type="VEuPathDB" id="CryptoDB:Cvel_22100"/>
<dbReference type="SUPFAM" id="SSF50998">
    <property type="entry name" value="Quinoprotein alcohol dehydrogenase-like"/>
    <property type="match status" value="1"/>
</dbReference>
<dbReference type="PhylomeDB" id="A0A0G4GJ57"/>
<dbReference type="InterPro" id="IPR011047">
    <property type="entry name" value="Quinoprotein_ADH-like_sf"/>
</dbReference>
<protein>
    <recommendedName>
        <fullName evidence="3">Anaphase-promoting complex subunit 4 WD40 domain-containing protein</fullName>
    </recommendedName>
</protein>
<accession>A0A0G4GJ57</accession>
<dbReference type="InterPro" id="IPR001680">
    <property type="entry name" value="WD40_rpt"/>
</dbReference>
<sequence>MGKKHQSTVRSYQPADEQETHDGDDTLTATPILPPFAYPPPFDSHLWEENPYTLQEEVSKLLECNRTAFNTQPPTFVNLQHGPEDPAHTVRWSPSGQLIATVSAGTADRSGMVIIHDRTPNSSGALPVVSNFEAPQDAIRGKKCATRLHVMDWARPGDTYLVVGGVAVYDEISAFCRVFIVEAATGRLMWQYGGGMGCSEDAELTTEQHLSFNWNSSILCFALGAPRGLPGKVLVFNVDSSRFPTKGENPVTAKADKVWLLGDYDDVSRVRWGPKGDLQDRLAVAVITRKRTGKLYIMDASTGVISQVYDQHQTPIAQLYWFPSRQWTPTSPVISPERICSLDTEGQLHVLSSHTLYGSVILTPHAIDDSVKQGETQLIVTVIDSPIKIFCLAAYGLRILTGHADGTVRCFGSFSGVELSTFRAHVPKTPIGSLDWTTNDQYIASLSTADAEQNRLCIWPSSIFETPAFENRFVPDDTVKRSILRTAISPEGTHLACAQRGGWVSITKMESGRVRGRKEATGFYHVDTRSSQVGAWSGVVSVSILGR</sequence>
<feature type="region of interest" description="Disordered" evidence="1">
    <location>
        <begin position="1"/>
        <end position="33"/>
    </location>
</feature>
<dbReference type="AlphaFoldDB" id="A0A0G4GJ57"/>
<proteinExistence type="predicted"/>
<reference evidence="2" key="1">
    <citation type="submission" date="2014-11" db="EMBL/GenBank/DDBJ databases">
        <authorList>
            <person name="Otto D Thomas"/>
            <person name="Naeem Raeece"/>
        </authorList>
    </citation>
    <scope>NUCLEOTIDE SEQUENCE</scope>
</reference>
<name>A0A0G4GJ57_9ALVE</name>
<gene>
    <name evidence="2" type="ORF">Cvel_22100</name>
</gene>
<dbReference type="InterPro" id="IPR015943">
    <property type="entry name" value="WD40/YVTN_repeat-like_dom_sf"/>
</dbReference>
<dbReference type="Gene3D" id="2.130.10.10">
    <property type="entry name" value="YVTN repeat-like/Quinoprotein amine dehydrogenase"/>
    <property type="match status" value="2"/>
</dbReference>
<evidence type="ECO:0000256" key="1">
    <source>
        <dbReference type="SAM" id="MobiDB-lite"/>
    </source>
</evidence>
<dbReference type="SMART" id="SM00320">
    <property type="entry name" value="WD40"/>
    <property type="match status" value="4"/>
</dbReference>
<organism evidence="2">
    <name type="scientific">Chromera velia CCMP2878</name>
    <dbReference type="NCBI Taxonomy" id="1169474"/>
    <lineage>
        <taxon>Eukaryota</taxon>
        <taxon>Sar</taxon>
        <taxon>Alveolata</taxon>
        <taxon>Colpodellida</taxon>
        <taxon>Chromeraceae</taxon>
        <taxon>Chromera</taxon>
    </lineage>
</organism>
<evidence type="ECO:0008006" key="3">
    <source>
        <dbReference type="Google" id="ProtNLM"/>
    </source>
</evidence>
<evidence type="ECO:0000313" key="2">
    <source>
        <dbReference type="EMBL" id="CEM29793.1"/>
    </source>
</evidence>
<dbReference type="EMBL" id="CDMZ01001258">
    <property type="protein sequence ID" value="CEM29793.1"/>
    <property type="molecule type" value="Genomic_DNA"/>
</dbReference>